<dbReference type="GO" id="GO:0015031">
    <property type="term" value="P:protein transport"/>
    <property type="evidence" value="ECO:0007669"/>
    <property type="project" value="TreeGrafter"/>
</dbReference>
<evidence type="ECO:0000313" key="5">
    <source>
        <dbReference type="EMBL" id="JAB64041.1"/>
    </source>
</evidence>
<dbReference type="InterPro" id="IPR050357">
    <property type="entry name" value="Arrestin_domain-protein"/>
</dbReference>
<comment type="similarity">
    <text evidence="1">Belongs to the arrestin family.</text>
</comment>
<sequence>MSSCLIQLDNFQGLYCAGNVIAGRVICSFNKTKSIGGIKLKLEGQEHNSWTGTESYYDHINKRQQTRTIYFNGQNTFLRNDIVLHGGGTLGPGRFELPFTFQLPSNIPGTYQGHYGGIFFTLTANVDRSFNMSYKDTIQIIVASLIDFNHMRGLIQLEPVAYSVDKTICCCCCASGPITMAVHLEKEAFVVGEVANIRVDISNMSNENIEGVNVKLSMKIQSMVTYPRPDCKYDSVILAMQSDTGVGAHAERTYNFGLKILDTTQVPNFSICQLFSQKTKLKVTAVIPGVHSNMDVETYITMGHVPILGSSQNPGQYLPSTYPPNIYPPNSHPTIREGISTPAGSVAQQGVGAGPSAPPSEGGLSKIGMGGNELPIQGSDDPWSPESPPPSYSEAVPYAAKH</sequence>
<evidence type="ECO:0000259" key="4">
    <source>
        <dbReference type="SMART" id="SM01017"/>
    </source>
</evidence>
<dbReference type="EMBL" id="GALX01004425">
    <property type="protein sequence ID" value="JAB64041.1"/>
    <property type="molecule type" value="Transcribed_RNA"/>
</dbReference>
<dbReference type="SUPFAM" id="SSF81296">
    <property type="entry name" value="E set domains"/>
    <property type="match status" value="2"/>
</dbReference>
<dbReference type="AlphaFoldDB" id="V5I8M5"/>
<proteinExistence type="inferred from homology"/>
<dbReference type="Pfam" id="PF02752">
    <property type="entry name" value="Arrestin_C"/>
    <property type="match status" value="1"/>
</dbReference>
<protein>
    <submittedName>
        <fullName evidence="5">Arrestin domain-containing protein 2</fullName>
    </submittedName>
</protein>
<evidence type="ECO:0000256" key="2">
    <source>
        <dbReference type="ARBA" id="ARBA00022606"/>
    </source>
</evidence>
<dbReference type="PANTHER" id="PTHR11188">
    <property type="entry name" value="ARRESTIN DOMAIN CONTAINING PROTEIN"/>
    <property type="match status" value="1"/>
</dbReference>
<organism evidence="5">
    <name type="scientific">Anoplophora glabripennis</name>
    <name type="common">Asian longhorn beetle</name>
    <name type="synonym">Anoplophora nobilis</name>
    <dbReference type="NCBI Taxonomy" id="217634"/>
    <lineage>
        <taxon>Eukaryota</taxon>
        <taxon>Metazoa</taxon>
        <taxon>Ecdysozoa</taxon>
        <taxon>Arthropoda</taxon>
        <taxon>Hexapoda</taxon>
        <taxon>Insecta</taxon>
        <taxon>Pterygota</taxon>
        <taxon>Neoptera</taxon>
        <taxon>Endopterygota</taxon>
        <taxon>Coleoptera</taxon>
        <taxon>Polyphaga</taxon>
        <taxon>Cucujiformia</taxon>
        <taxon>Chrysomeloidea</taxon>
        <taxon>Cerambycidae</taxon>
        <taxon>Lamiinae</taxon>
        <taxon>Lamiini</taxon>
        <taxon>Anoplophora</taxon>
    </lineage>
</organism>
<dbReference type="Gene3D" id="2.60.40.640">
    <property type="match status" value="2"/>
</dbReference>
<feature type="compositionally biased region" description="Low complexity" evidence="3">
    <location>
        <begin position="392"/>
        <end position="402"/>
    </location>
</feature>
<evidence type="ECO:0000256" key="1">
    <source>
        <dbReference type="ARBA" id="ARBA00005298"/>
    </source>
</evidence>
<feature type="domain" description="Arrestin C-terminal-like" evidence="4">
    <location>
        <begin position="174"/>
        <end position="307"/>
    </location>
</feature>
<feature type="region of interest" description="Disordered" evidence="3">
    <location>
        <begin position="328"/>
        <end position="402"/>
    </location>
</feature>
<name>V5I8M5_ANOGL</name>
<accession>V5I8M5</accession>
<dbReference type="SMART" id="SM01017">
    <property type="entry name" value="Arrestin_C"/>
    <property type="match status" value="1"/>
</dbReference>
<dbReference type="PANTHER" id="PTHR11188:SF176">
    <property type="entry name" value="ARRESTIN DOMAIN-CONTAINING PROTEIN 1"/>
    <property type="match status" value="1"/>
</dbReference>
<dbReference type="Pfam" id="PF00339">
    <property type="entry name" value="Arrestin_N"/>
    <property type="match status" value="1"/>
</dbReference>
<dbReference type="GO" id="GO:0005737">
    <property type="term" value="C:cytoplasm"/>
    <property type="evidence" value="ECO:0007669"/>
    <property type="project" value="TreeGrafter"/>
</dbReference>
<keyword evidence="2" id="KW-0716">Sensory transduction</keyword>
<dbReference type="InterPro" id="IPR014752">
    <property type="entry name" value="Arrestin-like_C"/>
</dbReference>
<reference evidence="5" key="1">
    <citation type="submission" date="2013-07" db="EMBL/GenBank/DDBJ databases">
        <title>Midgut Transcriptome Profiling of Anoplphora glabripennis, a Lignocellulose Degrading, Wood-Boring Cerambycid.</title>
        <authorList>
            <person name="Scully E.D."/>
            <person name="Hoover K."/>
            <person name="Carlson J.E."/>
            <person name="Tien M."/>
            <person name="Geib S.M."/>
        </authorList>
    </citation>
    <scope>NUCLEOTIDE SEQUENCE</scope>
</reference>
<evidence type="ECO:0000256" key="3">
    <source>
        <dbReference type="SAM" id="MobiDB-lite"/>
    </source>
</evidence>
<dbReference type="InterPro" id="IPR014756">
    <property type="entry name" value="Ig_E-set"/>
</dbReference>
<dbReference type="InterPro" id="IPR011021">
    <property type="entry name" value="Arrestin-like_N"/>
</dbReference>
<gene>
    <name evidence="5" type="primary">ARRD2</name>
</gene>
<dbReference type="InterPro" id="IPR011022">
    <property type="entry name" value="Arrestin_C-like"/>
</dbReference>